<name>A0A022Y436_TRISD</name>
<dbReference type="EMBL" id="KK208742">
    <property type="protein sequence ID" value="EZF77727.1"/>
    <property type="molecule type" value="Genomic_DNA"/>
</dbReference>
<feature type="region of interest" description="Disordered" evidence="3">
    <location>
        <begin position="1"/>
        <end position="24"/>
    </location>
</feature>
<dbReference type="SUPFAM" id="SSF47661">
    <property type="entry name" value="t-snare proteins"/>
    <property type="match status" value="1"/>
</dbReference>
<dbReference type="FunFam" id="1.20.5.110:FF:000059">
    <property type="entry name" value="Related to syntaxin 12"/>
    <property type="match status" value="1"/>
</dbReference>
<keyword evidence="7" id="KW-1185">Reference proteome</keyword>
<dbReference type="OrthoDB" id="364348at2759"/>
<dbReference type="Proteomes" id="UP000023623">
    <property type="component" value="Unassembled WGS sequence"/>
</dbReference>
<dbReference type="GO" id="GO:0000149">
    <property type="term" value="F:SNARE binding"/>
    <property type="evidence" value="ECO:0007669"/>
    <property type="project" value="TreeGrafter"/>
</dbReference>
<feature type="transmembrane region" description="Helical" evidence="4">
    <location>
        <begin position="250"/>
        <end position="270"/>
    </location>
</feature>
<proteinExistence type="inferred from homology"/>
<sequence>MSFDRLSSLEAQPSGRRQADSEYHDDPEFQRLTDFLSNKIFTLTSNTTRLSSQISLLGTKRDTDRARERVHNLLEETREGFREAAEGIKKIQAWKDVTPAQKWTQDNLSSKFKSTLDEFQAVQRRALEKQRASTAAARTAIEESTAHTVPEGEENQGLQQLQEQPRLASQDDVDFQEALIIEREAEIRNIEQSVGELNELFRDVGHIVREQGGQIDIISENVYNTRDDTRGAERELRTASRHQKNARNKMCCLLVIMAIILIIIVLAVVLG</sequence>
<dbReference type="Gene3D" id="1.20.5.110">
    <property type="match status" value="1"/>
</dbReference>
<keyword evidence="4" id="KW-0472">Membrane</keyword>
<comment type="similarity">
    <text evidence="1 2">Belongs to the syntaxin family.</text>
</comment>
<gene>
    <name evidence="6" type="ORF">H105_01203</name>
</gene>
<dbReference type="GO" id="GO:0048278">
    <property type="term" value="P:vesicle docking"/>
    <property type="evidence" value="ECO:0007669"/>
    <property type="project" value="TreeGrafter"/>
</dbReference>
<dbReference type="Pfam" id="PF05739">
    <property type="entry name" value="SNARE"/>
    <property type="match status" value="1"/>
</dbReference>
<feature type="compositionally biased region" description="Low complexity" evidence="3">
    <location>
        <begin position="155"/>
        <end position="164"/>
    </location>
</feature>
<dbReference type="GO" id="GO:0006896">
    <property type="term" value="P:Golgi to vacuole transport"/>
    <property type="evidence" value="ECO:0007669"/>
    <property type="project" value="TreeGrafter"/>
</dbReference>
<dbReference type="GO" id="GO:0031201">
    <property type="term" value="C:SNARE complex"/>
    <property type="evidence" value="ECO:0007669"/>
    <property type="project" value="TreeGrafter"/>
</dbReference>
<feature type="domain" description="T-SNARE coiled-coil homology" evidence="5">
    <location>
        <begin position="177"/>
        <end position="239"/>
    </location>
</feature>
<dbReference type="GO" id="GO:0012505">
    <property type="term" value="C:endomembrane system"/>
    <property type="evidence" value="ECO:0007669"/>
    <property type="project" value="TreeGrafter"/>
</dbReference>
<evidence type="ECO:0000259" key="5">
    <source>
        <dbReference type="PROSITE" id="PS50192"/>
    </source>
</evidence>
<dbReference type="PROSITE" id="PS50192">
    <property type="entry name" value="T_SNARE"/>
    <property type="match status" value="1"/>
</dbReference>
<dbReference type="PROSITE" id="PS00914">
    <property type="entry name" value="SYNTAXIN"/>
    <property type="match status" value="1"/>
</dbReference>
<dbReference type="AlphaFoldDB" id="A0A022Y436"/>
<evidence type="ECO:0000256" key="1">
    <source>
        <dbReference type="ARBA" id="ARBA00009063"/>
    </source>
</evidence>
<dbReference type="Pfam" id="PF14523">
    <property type="entry name" value="Syntaxin_2"/>
    <property type="match status" value="1"/>
</dbReference>
<dbReference type="GO" id="GO:0006906">
    <property type="term" value="P:vesicle fusion"/>
    <property type="evidence" value="ECO:0007669"/>
    <property type="project" value="TreeGrafter"/>
</dbReference>
<keyword evidence="4" id="KW-0812">Transmembrane</keyword>
<dbReference type="InterPro" id="IPR006012">
    <property type="entry name" value="Syntaxin/epimorphin_CS"/>
</dbReference>
<evidence type="ECO:0000256" key="2">
    <source>
        <dbReference type="RuleBase" id="RU003858"/>
    </source>
</evidence>
<dbReference type="PANTHER" id="PTHR19957:SF38">
    <property type="entry name" value="LD27581P"/>
    <property type="match status" value="1"/>
</dbReference>
<protein>
    <recommendedName>
        <fullName evidence="5">t-SNARE coiled-coil homology domain-containing protein</fullName>
    </recommendedName>
</protein>
<dbReference type="InterPro" id="IPR000727">
    <property type="entry name" value="T_SNARE_dom"/>
</dbReference>
<accession>A0A022Y436</accession>
<dbReference type="InterPro" id="IPR006011">
    <property type="entry name" value="Syntaxin_N"/>
</dbReference>
<dbReference type="SMART" id="SM00503">
    <property type="entry name" value="SynN"/>
    <property type="match status" value="1"/>
</dbReference>
<reference evidence="6 7" key="1">
    <citation type="submission" date="2014-02" db="EMBL/GenBank/DDBJ databases">
        <title>The Genome Sequence of Trichophyton rubrum (morphotype soudanense) CBS 452.61.</title>
        <authorList>
            <consortium name="The Broad Institute Genomics Platform"/>
            <person name="Cuomo C.A."/>
            <person name="White T.C."/>
            <person name="Graser Y."/>
            <person name="Martinez-Rossi N."/>
            <person name="Heitman J."/>
            <person name="Young S.K."/>
            <person name="Zeng Q."/>
            <person name="Gargeya S."/>
            <person name="Abouelleil A."/>
            <person name="Alvarado L."/>
            <person name="Chapman S.B."/>
            <person name="Gainer-Dewar J."/>
            <person name="Goldberg J."/>
            <person name="Griggs A."/>
            <person name="Gujja S."/>
            <person name="Hansen M."/>
            <person name="Howarth C."/>
            <person name="Imamovic A."/>
            <person name="Larimer J."/>
            <person name="Martinez D."/>
            <person name="Murphy C."/>
            <person name="Pearson M.D."/>
            <person name="Persinoti G."/>
            <person name="Poon T."/>
            <person name="Priest M."/>
            <person name="Roberts A.D."/>
            <person name="Saif S."/>
            <person name="Shea T.D."/>
            <person name="Sykes S.N."/>
            <person name="Wortman J."/>
            <person name="Nusbaum C."/>
            <person name="Birren B."/>
        </authorList>
    </citation>
    <scope>NUCLEOTIDE SEQUENCE [LARGE SCALE GENOMIC DNA]</scope>
    <source>
        <strain evidence="6 7">CBS 452.61</strain>
    </source>
</reference>
<dbReference type="Gene3D" id="1.20.58.70">
    <property type="match status" value="1"/>
</dbReference>
<dbReference type="CDD" id="cd15840">
    <property type="entry name" value="SNARE_Qa"/>
    <property type="match status" value="1"/>
</dbReference>
<organism evidence="6 7">
    <name type="scientific">Trichophyton soudanense CBS 452.61</name>
    <dbReference type="NCBI Taxonomy" id="1215331"/>
    <lineage>
        <taxon>Eukaryota</taxon>
        <taxon>Fungi</taxon>
        <taxon>Dikarya</taxon>
        <taxon>Ascomycota</taxon>
        <taxon>Pezizomycotina</taxon>
        <taxon>Eurotiomycetes</taxon>
        <taxon>Eurotiomycetidae</taxon>
        <taxon>Onygenales</taxon>
        <taxon>Arthrodermataceae</taxon>
        <taxon>Trichophyton</taxon>
    </lineage>
</organism>
<dbReference type="SMART" id="SM00397">
    <property type="entry name" value="t_SNARE"/>
    <property type="match status" value="1"/>
</dbReference>
<dbReference type="PANTHER" id="PTHR19957">
    <property type="entry name" value="SYNTAXIN"/>
    <property type="match status" value="1"/>
</dbReference>
<evidence type="ECO:0000256" key="4">
    <source>
        <dbReference type="SAM" id="Phobius"/>
    </source>
</evidence>
<feature type="region of interest" description="Disordered" evidence="3">
    <location>
        <begin position="133"/>
        <end position="167"/>
    </location>
</feature>
<keyword evidence="4" id="KW-1133">Transmembrane helix</keyword>
<dbReference type="InterPro" id="IPR045242">
    <property type="entry name" value="Syntaxin"/>
</dbReference>
<dbReference type="HOGENOM" id="CLU_059257_2_0_1"/>
<evidence type="ECO:0000256" key="3">
    <source>
        <dbReference type="SAM" id="MobiDB-lite"/>
    </source>
</evidence>
<dbReference type="GO" id="GO:0005484">
    <property type="term" value="F:SNAP receptor activity"/>
    <property type="evidence" value="ECO:0007669"/>
    <property type="project" value="InterPro"/>
</dbReference>
<evidence type="ECO:0000313" key="6">
    <source>
        <dbReference type="EMBL" id="EZF77727.1"/>
    </source>
</evidence>
<evidence type="ECO:0000313" key="7">
    <source>
        <dbReference type="Proteomes" id="UP000023623"/>
    </source>
</evidence>
<dbReference type="GO" id="GO:0006886">
    <property type="term" value="P:intracellular protein transport"/>
    <property type="evidence" value="ECO:0007669"/>
    <property type="project" value="InterPro"/>
</dbReference>
<dbReference type="InterPro" id="IPR010989">
    <property type="entry name" value="SNARE"/>
</dbReference>